<evidence type="ECO:0000313" key="1">
    <source>
        <dbReference type="EMBL" id="MEJ8305582.1"/>
    </source>
</evidence>
<gene>
    <name evidence="1" type="ORF">WKI47_16855</name>
</gene>
<dbReference type="Proteomes" id="UP001380953">
    <property type="component" value="Unassembled WGS sequence"/>
</dbReference>
<name>A0ACC6PFA5_9BACL</name>
<accession>A0ACC6PFA5</accession>
<keyword evidence="2" id="KW-1185">Reference proteome</keyword>
<proteinExistence type="predicted"/>
<reference evidence="1" key="1">
    <citation type="submission" date="2024-03" db="EMBL/GenBank/DDBJ databases">
        <title>Whole genome sequecning of epiphytes from Marcgravia umbellata leaves.</title>
        <authorList>
            <person name="Kumar G."/>
            <person name="Savka M.A."/>
        </authorList>
    </citation>
    <scope>NUCLEOTIDE SEQUENCE</scope>
    <source>
        <strain evidence="1">RIT_BL5</strain>
    </source>
</reference>
<dbReference type="EMBL" id="JBBKAR010000045">
    <property type="protein sequence ID" value="MEJ8305582.1"/>
    <property type="molecule type" value="Genomic_DNA"/>
</dbReference>
<evidence type="ECO:0000313" key="2">
    <source>
        <dbReference type="Proteomes" id="UP001380953"/>
    </source>
</evidence>
<sequence length="218" mass="23732">MSTNTSKVSNPSPASGTSAPAEHNTSASADRDRSAQAGPLAQSVARSTRRYLRQIDQLDLEQLRRVPAEDEWSLGQMYMHLAGSALHMQLANAKRCLEAAASGKPSQPLLKTPLGEALFEAGSFPPERVKVPPSPQYTPAQPESKEQLRSALQQVVACVSEMEASAIADRSGHTQAHPRFGNLTASEWVTVTEMHYRHHFLQEERLLKELGLATAPAN</sequence>
<protein>
    <submittedName>
        <fullName evidence="1">DinB family protein</fullName>
    </submittedName>
</protein>
<organism evidence="1 2">
    <name type="scientific">Saccharibacillus sacchari</name>
    <dbReference type="NCBI Taxonomy" id="456493"/>
    <lineage>
        <taxon>Bacteria</taxon>
        <taxon>Bacillati</taxon>
        <taxon>Bacillota</taxon>
        <taxon>Bacilli</taxon>
        <taxon>Bacillales</taxon>
        <taxon>Paenibacillaceae</taxon>
        <taxon>Saccharibacillus</taxon>
    </lineage>
</organism>
<comment type="caution">
    <text evidence="1">The sequence shown here is derived from an EMBL/GenBank/DDBJ whole genome shotgun (WGS) entry which is preliminary data.</text>
</comment>